<dbReference type="PANTHER" id="PTHR30097">
    <property type="entry name" value="CATION EFFLUX SYSTEM PROTEIN CUSB"/>
    <property type="match status" value="1"/>
</dbReference>
<accession>A0A316E724</accession>
<dbReference type="Proteomes" id="UP000245667">
    <property type="component" value="Unassembled WGS sequence"/>
</dbReference>
<keyword evidence="3" id="KW-0732">Signal</keyword>
<dbReference type="GO" id="GO:0015679">
    <property type="term" value="P:plasma membrane copper ion transport"/>
    <property type="evidence" value="ECO:0007669"/>
    <property type="project" value="TreeGrafter"/>
</dbReference>
<dbReference type="RefSeq" id="WP_223308315.1">
    <property type="nucleotide sequence ID" value="NZ_JACWLN010000002.1"/>
</dbReference>
<evidence type="ECO:0000259" key="4">
    <source>
        <dbReference type="Pfam" id="PF25954"/>
    </source>
</evidence>
<evidence type="ECO:0000256" key="1">
    <source>
        <dbReference type="ARBA" id="ARBA00009477"/>
    </source>
</evidence>
<dbReference type="Gene3D" id="1.10.287.470">
    <property type="entry name" value="Helix hairpin bin"/>
    <property type="match status" value="1"/>
</dbReference>
<dbReference type="NCBIfam" id="TIGR01730">
    <property type="entry name" value="RND_mfp"/>
    <property type="match status" value="1"/>
</dbReference>
<dbReference type="GO" id="GO:0060003">
    <property type="term" value="P:copper ion export"/>
    <property type="evidence" value="ECO:0007669"/>
    <property type="project" value="TreeGrafter"/>
</dbReference>
<feature type="domain" description="CusB-like beta-barrel" evidence="4">
    <location>
        <begin position="243"/>
        <end position="316"/>
    </location>
</feature>
<name>A0A316E724_9FLAO</name>
<dbReference type="InterPro" id="IPR006143">
    <property type="entry name" value="RND_pump_MFP"/>
</dbReference>
<dbReference type="GO" id="GO:0030313">
    <property type="term" value="C:cell envelope"/>
    <property type="evidence" value="ECO:0007669"/>
    <property type="project" value="TreeGrafter"/>
</dbReference>
<reference evidence="5 6" key="1">
    <citation type="submission" date="2018-05" db="EMBL/GenBank/DDBJ databases">
        <title>Genomic Encyclopedia of Archaeal and Bacterial Type Strains, Phase II (KMG-II): from individual species to whole genera.</title>
        <authorList>
            <person name="Goeker M."/>
        </authorList>
    </citation>
    <scope>NUCLEOTIDE SEQUENCE [LARGE SCALE GENOMIC DNA]</scope>
    <source>
        <strain evidence="5 6">DSM 23514</strain>
    </source>
</reference>
<evidence type="ECO:0000313" key="6">
    <source>
        <dbReference type="Proteomes" id="UP000245667"/>
    </source>
</evidence>
<evidence type="ECO:0000256" key="3">
    <source>
        <dbReference type="SAM" id="SignalP"/>
    </source>
</evidence>
<feature type="chain" id="PRO_5016347313" evidence="3">
    <location>
        <begin position="34"/>
        <end position="389"/>
    </location>
</feature>
<dbReference type="GO" id="GO:0022857">
    <property type="term" value="F:transmembrane transporter activity"/>
    <property type="evidence" value="ECO:0007669"/>
    <property type="project" value="InterPro"/>
</dbReference>
<dbReference type="EMBL" id="QGGQ01000001">
    <property type="protein sequence ID" value="PWK25835.1"/>
    <property type="molecule type" value="Genomic_DNA"/>
</dbReference>
<comment type="caution">
    <text evidence="5">The sequence shown here is derived from an EMBL/GenBank/DDBJ whole genome shotgun (WGS) entry which is preliminary data.</text>
</comment>
<organism evidence="5 6">
    <name type="scientific">Maribacter polysiphoniae</name>
    <dbReference type="NCBI Taxonomy" id="429344"/>
    <lineage>
        <taxon>Bacteria</taxon>
        <taxon>Pseudomonadati</taxon>
        <taxon>Bacteroidota</taxon>
        <taxon>Flavobacteriia</taxon>
        <taxon>Flavobacteriales</taxon>
        <taxon>Flavobacteriaceae</taxon>
        <taxon>Maribacter</taxon>
    </lineage>
</organism>
<feature type="signal peptide" evidence="3">
    <location>
        <begin position="1"/>
        <end position="33"/>
    </location>
</feature>
<dbReference type="GO" id="GO:0016020">
    <property type="term" value="C:membrane"/>
    <property type="evidence" value="ECO:0007669"/>
    <property type="project" value="InterPro"/>
</dbReference>
<evidence type="ECO:0000256" key="2">
    <source>
        <dbReference type="ARBA" id="ARBA00022448"/>
    </source>
</evidence>
<dbReference type="SUPFAM" id="SSF111369">
    <property type="entry name" value="HlyD-like secretion proteins"/>
    <property type="match status" value="1"/>
</dbReference>
<dbReference type="PROSITE" id="PS51257">
    <property type="entry name" value="PROKAR_LIPOPROTEIN"/>
    <property type="match status" value="1"/>
</dbReference>
<dbReference type="Gene3D" id="2.40.420.20">
    <property type="match status" value="1"/>
</dbReference>
<keyword evidence="2" id="KW-0813">Transport</keyword>
<gene>
    <name evidence="5" type="ORF">LX92_00579</name>
</gene>
<dbReference type="Pfam" id="PF25954">
    <property type="entry name" value="Beta-barrel_RND_2"/>
    <property type="match status" value="1"/>
</dbReference>
<comment type="similarity">
    <text evidence="1">Belongs to the membrane fusion protein (MFP) (TC 8.A.1) family.</text>
</comment>
<dbReference type="AlphaFoldDB" id="A0A316E724"/>
<proteinExistence type="inferred from homology"/>
<dbReference type="InterPro" id="IPR058792">
    <property type="entry name" value="Beta-barrel_RND_2"/>
</dbReference>
<dbReference type="Gene3D" id="2.40.30.170">
    <property type="match status" value="1"/>
</dbReference>
<evidence type="ECO:0000313" key="5">
    <source>
        <dbReference type="EMBL" id="PWK25835.1"/>
    </source>
</evidence>
<dbReference type="PANTHER" id="PTHR30097:SF4">
    <property type="entry name" value="SLR6042 PROTEIN"/>
    <property type="match status" value="1"/>
</dbReference>
<protein>
    <submittedName>
        <fullName evidence="5">Cobalt-zinc-cadmium efflux system membrane fusion protein</fullName>
    </submittedName>
</protein>
<dbReference type="InterPro" id="IPR051909">
    <property type="entry name" value="MFP_Cation_Efflux"/>
</dbReference>
<sequence>MMKNIVNNFTHVISLTSILLLLTLTLASCNPKAKPETANTDVTTGIKDQDAIIITENQFKSGGMALGKISMQEFNTVVKANGMFAVPPQNQADVSAYFAGYVKDISLLPGNKVEKGQVLFTIENPEYVQVQQDFLEAKGRLSYLKSDYERQKELMADNVTSKKNFLKAESEYTVTMAQYQSLKKKLSLMNINPNTLTGENIQSVISVVSPLSGYSTTINAGKGMYLNPSDVALTVTNTDDLHIELKIFEKDLPMVKKGQQINVRLQNDMNNVYKGVVHLVNKSINAQSRTVEIHGDLVNDEEVQLFAPGMYIEAEILTTSAEHPALPSEAVANIDNDFFVLVKKDNTNFKRVLVKIGATNNGFTQILNAADFKPNTEFLTNGAFNLITE</sequence>